<dbReference type="AlphaFoldDB" id="X0Z1H1"/>
<protein>
    <submittedName>
        <fullName evidence="1">Uncharacterized protein</fullName>
    </submittedName>
</protein>
<accession>X0Z1H1</accession>
<dbReference type="InterPro" id="IPR036390">
    <property type="entry name" value="WH_DNA-bd_sf"/>
</dbReference>
<dbReference type="SUPFAM" id="SSF46785">
    <property type="entry name" value="Winged helix' DNA-binding domain"/>
    <property type="match status" value="1"/>
</dbReference>
<dbReference type="InterPro" id="IPR036388">
    <property type="entry name" value="WH-like_DNA-bd_sf"/>
</dbReference>
<name>X0Z1H1_9ZZZZ</name>
<feature type="non-terminal residue" evidence="1">
    <location>
        <position position="66"/>
    </location>
</feature>
<dbReference type="EMBL" id="BART01004524">
    <property type="protein sequence ID" value="GAG54353.1"/>
    <property type="molecule type" value="Genomic_DNA"/>
</dbReference>
<dbReference type="Gene3D" id="1.10.10.10">
    <property type="entry name" value="Winged helix-like DNA-binding domain superfamily/Winged helix DNA-binding domain"/>
    <property type="match status" value="1"/>
</dbReference>
<sequence>MSKIVKDVLSLLEVLCKKNYPIGITKLSNIMLAGKNAIFQKIKILEELEYIEQDSYSKNYSLTTNY</sequence>
<comment type="caution">
    <text evidence="1">The sequence shown here is derived from an EMBL/GenBank/DDBJ whole genome shotgun (WGS) entry which is preliminary data.</text>
</comment>
<reference evidence="1" key="1">
    <citation type="journal article" date="2014" name="Front. Microbiol.">
        <title>High frequency of phylogenetically diverse reductive dehalogenase-homologous genes in deep subseafloor sedimentary metagenomes.</title>
        <authorList>
            <person name="Kawai M."/>
            <person name="Futagami T."/>
            <person name="Toyoda A."/>
            <person name="Takaki Y."/>
            <person name="Nishi S."/>
            <person name="Hori S."/>
            <person name="Arai W."/>
            <person name="Tsubouchi T."/>
            <person name="Morono Y."/>
            <person name="Uchiyama I."/>
            <person name="Ito T."/>
            <person name="Fujiyama A."/>
            <person name="Inagaki F."/>
            <person name="Takami H."/>
        </authorList>
    </citation>
    <scope>NUCLEOTIDE SEQUENCE</scope>
    <source>
        <strain evidence="1">Expedition CK06-06</strain>
    </source>
</reference>
<evidence type="ECO:0000313" key="1">
    <source>
        <dbReference type="EMBL" id="GAG54353.1"/>
    </source>
</evidence>
<gene>
    <name evidence="1" type="ORF">S01H4_11286</name>
</gene>
<proteinExistence type="predicted"/>
<organism evidence="1">
    <name type="scientific">marine sediment metagenome</name>
    <dbReference type="NCBI Taxonomy" id="412755"/>
    <lineage>
        <taxon>unclassified sequences</taxon>
        <taxon>metagenomes</taxon>
        <taxon>ecological metagenomes</taxon>
    </lineage>
</organism>